<dbReference type="AlphaFoldDB" id="A0A0B6XZ46"/>
<gene>
    <name evidence="2" type="primary">ORF6684</name>
</gene>
<feature type="compositionally biased region" description="Polar residues" evidence="1">
    <location>
        <begin position="99"/>
        <end position="108"/>
    </location>
</feature>
<protein>
    <submittedName>
        <fullName evidence="2">Uncharacterized protein</fullName>
    </submittedName>
</protein>
<feature type="non-terminal residue" evidence="2">
    <location>
        <position position="157"/>
    </location>
</feature>
<feature type="non-terminal residue" evidence="2">
    <location>
        <position position="1"/>
    </location>
</feature>
<evidence type="ECO:0000313" key="2">
    <source>
        <dbReference type="EMBL" id="CEK49179.1"/>
    </source>
</evidence>
<feature type="region of interest" description="Disordered" evidence="1">
    <location>
        <begin position="95"/>
        <end position="117"/>
    </location>
</feature>
<sequence>ESAKKISELESDHNVLLQEIKKLKSEKELLENSLRAEEFEHFVVTPMSTTEETHLTDQKIIQLQEQCKILQKTVKKKDAKIASLNKKLEQSDSEIKHLNQLQSDTSRSVPYEESIESEDSAFASQYFTSVDASVEPNSSSQDLAEVELQSPLFSQND</sequence>
<feature type="compositionally biased region" description="Polar residues" evidence="1">
    <location>
        <begin position="133"/>
        <end position="142"/>
    </location>
</feature>
<feature type="region of interest" description="Disordered" evidence="1">
    <location>
        <begin position="133"/>
        <end position="157"/>
    </location>
</feature>
<organism evidence="2">
    <name type="scientific">Arion vulgaris</name>
    <dbReference type="NCBI Taxonomy" id="1028688"/>
    <lineage>
        <taxon>Eukaryota</taxon>
        <taxon>Metazoa</taxon>
        <taxon>Spiralia</taxon>
        <taxon>Lophotrochozoa</taxon>
        <taxon>Mollusca</taxon>
        <taxon>Gastropoda</taxon>
        <taxon>Heterobranchia</taxon>
        <taxon>Euthyneura</taxon>
        <taxon>Panpulmonata</taxon>
        <taxon>Eupulmonata</taxon>
        <taxon>Stylommatophora</taxon>
        <taxon>Helicina</taxon>
        <taxon>Arionoidea</taxon>
        <taxon>Arionidae</taxon>
        <taxon>Arion</taxon>
    </lineage>
</organism>
<proteinExistence type="predicted"/>
<dbReference type="EMBL" id="HACG01002314">
    <property type="protein sequence ID" value="CEK49179.1"/>
    <property type="molecule type" value="Transcribed_RNA"/>
</dbReference>
<accession>A0A0B6XZ46</accession>
<evidence type="ECO:0000256" key="1">
    <source>
        <dbReference type="SAM" id="MobiDB-lite"/>
    </source>
</evidence>
<name>A0A0B6XZ46_9EUPU</name>
<reference evidence="2" key="1">
    <citation type="submission" date="2014-12" db="EMBL/GenBank/DDBJ databases">
        <title>Insight into the proteome of Arion vulgaris.</title>
        <authorList>
            <person name="Aradska J."/>
            <person name="Bulat T."/>
            <person name="Smidak R."/>
            <person name="Sarate P."/>
            <person name="Gangsoo J."/>
            <person name="Sialana F."/>
            <person name="Bilban M."/>
            <person name="Lubec G."/>
        </authorList>
    </citation>
    <scope>NUCLEOTIDE SEQUENCE</scope>
    <source>
        <tissue evidence="2">Skin</tissue>
    </source>
</reference>